<evidence type="ECO:0000313" key="3">
    <source>
        <dbReference type="EMBL" id="CCO12975.2"/>
    </source>
</evidence>
<proteinExistence type="predicted"/>
<dbReference type="Proteomes" id="UP000000212">
    <property type="component" value="Chromosome"/>
</dbReference>
<accession>K8E7P3</accession>
<dbReference type="eggNOG" id="COG1653">
    <property type="taxonomic scope" value="Bacteria"/>
</dbReference>
<protein>
    <submittedName>
        <fullName evidence="3">Bacterial extracellular solute-binding family protein</fullName>
    </submittedName>
</protein>
<evidence type="ECO:0000313" key="4">
    <source>
        <dbReference type="Proteomes" id="UP000000212"/>
    </source>
</evidence>
<reference evidence="4" key="1">
    <citation type="journal article" date="2013" name="Genome Announc.">
        <title>Complete Chromosome Sequence of Carnobacterium maltaromaticum LMA 28.</title>
        <authorList>
            <person name="Cailliez-Grimal C."/>
            <person name="Chaillou S."/>
            <person name="Anba-Mondoloni J."/>
            <person name="Loux V."/>
            <person name="Afzal M.I."/>
            <person name="Rahman A."/>
            <person name="Kergourlay G."/>
            <person name="Champomier-Verges M.C."/>
            <person name="Zagorec M."/>
            <person name="Dalgaard P."/>
            <person name="Leisner J.J."/>
            <person name="Prevost H."/>
            <person name="Revol-Junelles A.M."/>
            <person name="Borges F."/>
        </authorList>
    </citation>
    <scope>NUCLEOTIDE SEQUENCE</scope>
    <source>
        <strain evidence="4">LMA28</strain>
    </source>
</reference>
<dbReference type="PROSITE" id="PS51257">
    <property type="entry name" value="PROKAR_LIPOPROTEIN"/>
    <property type="match status" value="1"/>
</dbReference>
<gene>
    <name evidence="3" type="ORF">BN424_3569</name>
</gene>
<dbReference type="AlphaFoldDB" id="K8E7P3"/>
<evidence type="ECO:0000256" key="1">
    <source>
        <dbReference type="ARBA" id="ARBA00022729"/>
    </source>
</evidence>
<dbReference type="PANTHER" id="PTHR43649:SF33">
    <property type="entry name" value="POLYGALACTURONAN_RHAMNOGALACTURONAN-BINDING PROTEIN YTCQ"/>
    <property type="match status" value="1"/>
</dbReference>
<name>K8E7P3_CARML</name>
<dbReference type="EMBL" id="HE999757">
    <property type="protein sequence ID" value="CCO12975.2"/>
    <property type="molecule type" value="Genomic_DNA"/>
</dbReference>
<keyword evidence="1 2" id="KW-0732">Signal</keyword>
<dbReference type="STRING" id="1234679.BN424_3569"/>
<dbReference type="HOGENOM" id="CLU_021021_2_0_9"/>
<dbReference type="Gene3D" id="3.40.190.10">
    <property type="entry name" value="Periplasmic binding protein-like II"/>
    <property type="match status" value="2"/>
</dbReference>
<feature type="signal peptide" evidence="2">
    <location>
        <begin position="1"/>
        <end position="21"/>
    </location>
</feature>
<feature type="chain" id="PRO_5038638724" evidence="2">
    <location>
        <begin position="22"/>
        <end position="540"/>
    </location>
</feature>
<dbReference type="InterPro" id="IPR050490">
    <property type="entry name" value="Bact_solute-bd_prot1"/>
</dbReference>
<sequence>MMKTKKMIIIGFSAVVLLALGSCGKKDNSSATASKDYELTNVEFPLKEKVELKMLVSENSTAPKDPNDMLIFKRLEEQSNVHISWTNYANDFAEKRNLDIASSDLPDAIFNAAASEQDLLTWGQNGVIVPLEETIEKYMPNLQKVFEEAPEYKQMLTAPDGHIYSLPWIEELGEGKKSIHTVNSLGWINQAWLTKLGLEHPKNPEELYNVLKAFKEQDPNGNGKADEIPLSFISNDDGNDLKMLFAAFGDGTGDNGDHLVVDDDGKVQFTANTESYKKAVKFFNKAYEEGLIDTESFEQDWARYVAKGNDQKYGLYFTWDPHNVTGGTEDYVMYQPMANESGKINVTRTNNFGFSRDRFVVTSANKNIELTAKWIDQMYDPIQSIQNNWGTYGDKGQNIFKYDEEKNQLTHEPLDGAAPVEVRQKTAVGGPLAILDTYYGNYTTMPDDAKWRLDLMDKFIFPYVQNENNYPNIFLSAKDTKRLADIEADMKDFVLRKRDEWLTKGNIDQEWNDYLKQLKAFGLDEWLEIKQRNYDEYSKG</sequence>
<dbReference type="PANTHER" id="PTHR43649">
    <property type="entry name" value="ARABINOSE-BINDING PROTEIN-RELATED"/>
    <property type="match status" value="1"/>
</dbReference>
<keyword evidence="4" id="KW-1185">Reference proteome</keyword>
<organism evidence="3 4">
    <name type="scientific">Carnobacterium maltaromaticum LMA28</name>
    <dbReference type="NCBI Taxonomy" id="1234679"/>
    <lineage>
        <taxon>Bacteria</taxon>
        <taxon>Bacillati</taxon>
        <taxon>Bacillota</taxon>
        <taxon>Bacilli</taxon>
        <taxon>Lactobacillales</taxon>
        <taxon>Carnobacteriaceae</taxon>
        <taxon>Carnobacterium</taxon>
    </lineage>
</organism>
<dbReference type="KEGG" id="cml:BN424_3569"/>
<evidence type="ECO:0000256" key="2">
    <source>
        <dbReference type="SAM" id="SignalP"/>
    </source>
</evidence>
<dbReference type="SUPFAM" id="SSF53850">
    <property type="entry name" value="Periplasmic binding protein-like II"/>
    <property type="match status" value="1"/>
</dbReference>